<dbReference type="Proteomes" id="UP000509345">
    <property type="component" value="Plasmid unnamed1"/>
</dbReference>
<dbReference type="RefSeq" id="WP_176145789.1">
    <property type="nucleotide sequence ID" value="NZ_CP054927.1"/>
</dbReference>
<reference evidence="2 3" key="1">
    <citation type="submission" date="2020-06" db="EMBL/GenBank/DDBJ databases">
        <title>Genome mining for natural products.</title>
        <authorList>
            <person name="Zhang B."/>
            <person name="Shi J."/>
            <person name="Ge H."/>
        </authorList>
    </citation>
    <scope>NUCLEOTIDE SEQUENCE [LARGE SCALE GENOMIC DNA]</scope>
    <source>
        <strain evidence="2 3">NA06532</strain>
        <plasmid evidence="2 3">unnamed1</plasmid>
    </source>
</reference>
<protein>
    <submittedName>
        <fullName evidence="2">Uncharacterized protein</fullName>
    </submittedName>
</protein>
<evidence type="ECO:0000313" key="2">
    <source>
        <dbReference type="EMBL" id="QKW47917.1"/>
    </source>
</evidence>
<name>A0A7H8N0A6_STRMI</name>
<feature type="region of interest" description="Disordered" evidence="1">
    <location>
        <begin position="332"/>
        <end position="354"/>
    </location>
</feature>
<proteinExistence type="predicted"/>
<keyword evidence="2" id="KW-0614">Plasmid</keyword>
<evidence type="ECO:0000256" key="1">
    <source>
        <dbReference type="SAM" id="MobiDB-lite"/>
    </source>
</evidence>
<dbReference type="GeneID" id="87636669"/>
<accession>A0A7H8N0A6</accession>
<dbReference type="AlphaFoldDB" id="A0A7H8N0A6"/>
<gene>
    <name evidence="2" type="ORF">HUT09_35990</name>
</gene>
<dbReference type="EMBL" id="CP054927">
    <property type="protein sequence ID" value="QKW47917.1"/>
    <property type="molecule type" value="Genomic_DNA"/>
</dbReference>
<organism evidence="2 3">
    <name type="scientific">Streptomyces microflavus</name>
    <name type="common">Streptomyces lipmanii</name>
    <dbReference type="NCBI Taxonomy" id="1919"/>
    <lineage>
        <taxon>Bacteria</taxon>
        <taxon>Bacillati</taxon>
        <taxon>Actinomycetota</taxon>
        <taxon>Actinomycetes</taxon>
        <taxon>Kitasatosporales</taxon>
        <taxon>Streptomycetaceae</taxon>
        <taxon>Streptomyces</taxon>
    </lineage>
</organism>
<geneLocation type="plasmid" evidence="2 3">
    <name>unnamed1</name>
</geneLocation>
<sequence>MNKETAPRRFGPDFVAEQLRRYGKRPPENRMLSYDLAVLEEYEPWRIWLDEQLDLLPDATAAVFAANLWRDQNFWPDIIELAAGAALRRKGLTVEFERRWANLTPDWTVLDEAGAPVALVEVLTHSPQQGTSARMKAWHALVERLKQIPVPVVLTVAGDASGPLGAPDARTAKKIAQDLRGALLSPLHRSEFRSQGYTFLLQADPRTRQPMRPPGKGTILMPPSNLAGVISAQPVAAGIQKKISKYRALAEEAGVPLIVAVGADKFTGLEVQHFDDLLRGAPTLSVQFNFGDSFIHKPVDIDPFNPPRWTMPPDLAGVLWVNNQFPFISTWRTNPGATTPAPPGLTGQEPSPAM</sequence>
<evidence type="ECO:0000313" key="3">
    <source>
        <dbReference type="Proteomes" id="UP000509345"/>
    </source>
</evidence>